<name>A0A136IWN9_9PEZI</name>
<sequence length="315" mass="34057">MAPQQHNKAPSRTAAASHDIFKSCCYRPSELQSSLIMSDSPGPQNDTAVTSLLTSPNSATSAGLGSFEVLPMALKLKILEMLNLISYLALRQASRAARKLATENHKYQALMQYARKPLQGMVRVNMGDKFSIGVLYQRLVTPTCSECCAAFGSCLFLPTSHRCCIRCLDTSAAFAAVNLHTIADAAQRAGFMSLDDAARFLATSPLAQAALRPMTRHPLNSTRTAGYTRTARPPGHPPLRAVSYWDLPARVRRSIDDDCGKLGLRRTAAVEFPWYDPATDQVDSGVSCAGCQGGGHRMYVRGGKGDVSTLRDEGS</sequence>
<protein>
    <recommendedName>
        <fullName evidence="1">F-box domain-containing protein</fullName>
    </recommendedName>
</protein>
<dbReference type="OrthoDB" id="165382at2759"/>
<dbReference type="Proteomes" id="UP000070501">
    <property type="component" value="Unassembled WGS sequence"/>
</dbReference>
<dbReference type="PROSITE" id="PS50181">
    <property type="entry name" value="FBOX"/>
    <property type="match status" value="1"/>
</dbReference>
<accession>A0A136IWN9</accession>
<gene>
    <name evidence="2" type="ORF">Micbo1qcDRAFT_206271</name>
</gene>
<dbReference type="AlphaFoldDB" id="A0A136IWN9"/>
<dbReference type="InterPro" id="IPR001810">
    <property type="entry name" value="F-box_dom"/>
</dbReference>
<proteinExistence type="predicted"/>
<evidence type="ECO:0000259" key="1">
    <source>
        <dbReference type="PROSITE" id="PS50181"/>
    </source>
</evidence>
<dbReference type="STRING" id="196109.A0A136IWN9"/>
<keyword evidence="3" id="KW-1185">Reference proteome</keyword>
<dbReference type="EMBL" id="KQ964255">
    <property type="protein sequence ID" value="KXJ89313.1"/>
    <property type="molecule type" value="Genomic_DNA"/>
</dbReference>
<evidence type="ECO:0000313" key="2">
    <source>
        <dbReference type="EMBL" id="KXJ89313.1"/>
    </source>
</evidence>
<feature type="domain" description="F-box" evidence="1">
    <location>
        <begin position="64"/>
        <end position="110"/>
    </location>
</feature>
<organism evidence="2 3">
    <name type="scientific">Microdochium bolleyi</name>
    <dbReference type="NCBI Taxonomy" id="196109"/>
    <lineage>
        <taxon>Eukaryota</taxon>
        <taxon>Fungi</taxon>
        <taxon>Dikarya</taxon>
        <taxon>Ascomycota</taxon>
        <taxon>Pezizomycotina</taxon>
        <taxon>Sordariomycetes</taxon>
        <taxon>Xylariomycetidae</taxon>
        <taxon>Xylariales</taxon>
        <taxon>Microdochiaceae</taxon>
        <taxon>Microdochium</taxon>
    </lineage>
</organism>
<dbReference type="InParanoid" id="A0A136IWN9"/>
<reference evidence="3" key="1">
    <citation type="submission" date="2016-02" db="EMBL/GenBank/DDBJ databases">
        <title>Draft genome sequence of Microdochium bolleyi, a fungal endophyte of beachgrass.</title>
        <authorList>
            <consortium name="DOE Joint Genome Institute"/>
            <person name="David A.S."/>
            <person name="May G."/>
            <person name="Haridas S."/>
            <person name="Lim J."/>
            <person name="Wang M."/>
            <person name="Labutti K."/>
            <person name="Lipzen A."/>
            <person name="Barry K."/>
            <person name="Grigoriev I.V."/>
        </authorList>
    </citation>
    <scope>NUCLEOTIDE SEQUENCE [LARGE SCALE GENOMIC DNA]</scope>
    <source>
        <strain evidence="3">J235TASD1</strain>
    </source>
</reference>
<evidence type="ECO:0000313" key="3">
    <source>
        <dbReference type="Proteomes" id="UP000070501"/>
    </source>
</evidence>